<dbReference type="Proteomes" id="UP001557470">
    <property type="component" value="Unassembled WGS sequence"/>
</dbReference>
<evidence type="ECO:0000313" key="3">
    <source>
        <dbReference type="Proteomes" id="UP001557470"/>
    </source>
</evidence>
<evidence type="ECO:0000313" key="2">
    <source>
        <dbReference type="EMBL" id="KAL1005437.1"/>
    </source>
</evidence>
<organism evidence="2 3">
    <name type="scientific">Umbra pygmaea</name>
    <name type="common">Eastern mudminnow</name>
    <dbReference type="NCBI Taxonomy" id="75934"/>
    <lineage>
        <taxon>Eukaryota</taxon>
        <taxon>Metazoa</taxon>
        <taxon>Chordata</taxon>
        <taxon>Craniata</taxon>
        <taxon>Vertebrata</taxon>
        <taxon>Euteleostomi</taxon>
        <taxon>Actinopterygii</taxon>
        <taxon>Neopterygii</taxon>
        <taxon>Teleostei</taxon>
        <taxon>Protacanthopterygii</taxon>
        <taxon>Esociformes</taxon>
        <taxon>Umbridae</taxon>
        <taxon>Umbra</taxon>
    </lineage>
</organism>
<dbReference type="EMBL" id="JAGEUA010000002">
    <property type="protein sequence ID" value="KAL1005437.1"/>
    <property type="molecule type" value="Genomic_DNA"/>
</dbReference>
<feature type="region of interest" description="Disordered" evidence="1">
    <location>
        <begin position="53"/>
        <end position="101"/>
    </location>
</feature>
<keyword evidence="3" id="KW-1185">Reference proteome</keyword>
<dbReference type="AlphaFoldDB" id="A0ABD0XC96"/>
<reference evidence="2 3" key="1">
    <citation type="submission" date="2024-06" db="EMBL/GenBank/DDBJ databases">
        <authorList>
            <person name="Pan Q."/>
            <person name="Wen M."/>
            <person name="Jouanno E."/>
            <person name="Zahm M."/>
            <person name="Klopp C."/>
            <person name="Cabau C."/>
            <person name="Louis A."/>
            <person name="Berthelot C."/>
            <person name="Parey E."/>
            <person name="Roest Crollius H."/>
            <person name="Montfort J."/>
            <person name="Robinson-Rechavi M."/>
            <person name="Bouchez O."/>
            <person name="Lampietro C."/>
            <person name="Lopez Roques C."/>
            <person name="Donnadieu C."/>
            <person name="Postlethwait J."/>
            <person name="Bobe J."/>
            <person name="Verreycken H."/>
            <person name="Guiguen Y."/>
        </authorList>
    </citation>
    <scope>NUCLEOTIDE SEQUENCE [LARGE SCALE GENOMIC DNA]</scope>
    <source>
        <strain evidence="2">Up_M1</strain>
        <tissue evidence="2">Testis</tissue>
    </source>
</reference>
<sequence>MRWPEQMAQDTAWFAKEEEDRRALLKSFPIHRCPSSTCPVIILFGSLVKAAVPRSSSGRGSSHCASQRREKTKKCSSPASSPPPPPIIAAKFTPLPHVKDL</sequence>
<evidence type="ECO:0000256" key="1">
    <source>
        <dbReference type="SAM" id="MobiDB-lite"/>
    </source>
</evidence>
<comment type="caution">
    <text evidence="2">The sequence shown here is derived from an EMBL/GenBank/DDBJ whole genome shotgun (WGS) entry which is preliminary data.</text>
</comment>
<name>A0ABD0XC96_UMBPY</name>
<proteinExistence type="predicted"/>
<gene>
    <name evidence="2" type="ORF">UPYG_G00059120</name>
</gene>
<protein>
    <submittedName>
        <fullName evidence="2">Uncharacterized protein</fullName>
    </submittedName>
</protein>
<accession>A0ABD0XC96</accession>